<evidence type="ECO:0000256" key="9">
    <source>
        <dbReference type="SAM" id="MobiDB-lite"/>
    </source>
</evidence>
<evidence type="ECO:0000313" key="11">
    <source>
        <dbReference type="EMBL" id="KAK5528246.1"/>
    </source>
</evidence>
<dbReference type="EC" id="2.3.2.31" evidence="2"/>
<dbReference type="AlphaFoldDB" id="A0AAV9PUK2"/>
<evidence type="ECO:0000256" key="7">
    <source>
        <dbReference type="ARBA" id="ARBA00022786"/>
    </source>
</evidence>
<reference evidence="11 12" key="1">
    <citation type="submission" date="2023-06" db="EMBL/GenBank/DDBJ databases">
        <title>Black Yeasts Isolated from many extreme environments.</title>
        <authorList>
            <person name="Coleine C."/>
            <person name="Stajich J.E."/>
            <person name="Selbmann L."/>
        </authorList>
    </citation>
    <scope>NUCLEOTIDE SEQUENCE [LARGE SCALE GENOMIC DNA]</scope>
    <source>
        <strain evidence="11 12">CCFEE 5887</strain>
    </source>
</reference>
<dbReference type="GO" id="GO:0008270">
    <property type="term" value="F:zinc ion binding"/>
    <property type="evidence" value="ECO:0007669"/>
    <property type="project" value="UniProtKB-KW"/>
</dbReference>
<dbReference type="Pfam" id="PF01485">
    <property type="entry name" value="IBR"/>
    <property type="match status" value="1"/>
</dbReference>
<keyword evidence="3" id="KW-0808">Transferase</keyword>
<evidence type="ECO:0000256" key="1">
    <source>
        <dbReference type="ARBA" id="ARBA00001798"/>
    </source>
</evidence>
<dbReference type="PANTHER" id="PTHR11685">
    <property type="entry name" value="RBR FAMILY RING FINGER AND IBR DOMAIN-CONTAINING"/>
    <property type="match status" value="1"/>
</dbReference>
<sequence length="661" mass="74236">MSYALRPLVVDGDGDALMMDTQAEDRRPSFRPPPLAPRYSFPPRTDPGFIYNSPFPSFSRLPTAAEQQDRWRQATSVPMAPADLLPAAARPVHNRHPSTPGPFGDFRHLPVPPGYPIILPLPQRSAVYDPGFRRTERPILSPPPHIPNTFHRLEEGPQRFTRPGTPPTLPAIFRVNTTALETARPSPRPERSLDAPFPSRQDTVQGRTQGSITQGQSLPQGEQIRQRMYASMFRLRTRDSLELIEIEGGTWNQSSSEQILSTEAEMPNDSDGSAASTAPRDLDDDLAASPPSPPMDYTDLAPEQHAQMQRALHRRRMSRPANGPRFPCTACMDYFRLDELLNIGCGCRYCPTCLNEAFKAGCTNMASFPPKCCGKPLRISVWGGILERAIVDRYKQIEAEFTANRPLYCAHAHCSAYLPDNNHLNDHEVAVCFKCERVTCKRCRRLMDEHQEGIWDADERVCPKEDENVSALRALGSEKKWKQCPTCMTMVERTDGCNHMDCICGIEFCYRCGKLFDEDDACDCDPGSWQEDEEEEDGENNEDEEESDGEEWPDFRRAVDPTGRPACFHRQTQALGEEHLACHGCLTDKPLHSCEECGLELCMDCVEHVRSRLPVALGTGGPLYSAARRDAVLAAFQTPRLPPPPPRQELDLPNGWGYLRH</sequence>
<name>A0AAV9PUK2_9PEZI</name>
<evidence type="ECO:0000259" key="10">
    <source>
        <dbReference type="PROSITE" id="PS51873"/>
    </source>
</evidence>
<comment type="catalytic activity">
    <reaction evidence="1">
        <text>[E2 ubiquitin-conjugating enzyme]-S-ubiquitinyl-L-cysteine + [acceptor protein]-L-lysine = [E2 ubiquitin-conjugating enzyme]-L-cysteine + [acceptor protein]-N(6)-ubiquitinyl-L-lysine.</text>
        <dbReference type="EC" id="2.3.2.31"/>
    </reaction>
</comment>
<evidence type="ECO:0000256" key="4">
    <source>
        <dbReference type="ARBA" id="ARBA00022723"/>
    </source>
</evidence>
<proteinExistence type="predicted"/>
<gene>
    <name evidence="11" type="ORF">LTR25_010553</name>
</gene>
<keyword evidence="8" id="KW-0862">Zinc</keyword>
<dbReference type="InterPro" id="IPR002867">
    <property type="entry name" value="IBR_dom"/>
</dbReference>
<evidence type="ECO:0000313" key="12">
    <source>
        <dbReference type="Proteomes" id="UP001345827"/>
    </source>
</evidence>
<evidence type="ECO:0000256" key="8">
    <source>
        <dbReference type="ARBA" id="ARBA00022833"/>
    </source>
</evidence>
<dbReference type="GO" id="GO:0016567">
    <property type="term" value="P:protein ubiquitination"/>
    <property type="evidence" value="ECO:0007669"/>
    <property type="project" value="InterPro"/>
</dbReference>
<evidence type="ECO:0000256" key="3">
    <source>
        <dbReference type="ARBA" id="ARBA00022679"/>
    </source>
</evidence>
<dbReference type="EMBL" id="JAXLQG010000027">
    <property type="protein sequence ID" value="KAK5528246.1"/>
    <property type="molecule type" value="Genomic_DNA"/>
</dbReference>
<evidence type="ECO:0000256" key="2">
    <source>
        <dbReference type="ARBA" id="ARBA00012251"/>
    </source>
</evidence>
<keyword evidence="12" id="KW-1185">Reference proteome</keyword>
<keyword evidence="6" id="KW-0863">Zinc-finger</keyword>
<feature type="compositionally biased region" description="Polar residues" evidence="9">
    <location>
        <begin position="200"/>
        <end position="220"/>
    </location>
</feature>
<protein>
    <recommendedName>
        <fullName evidence="2">RBR-type E3 ubiquitin transferase</fullName>
        <ecNumber evidence="2">2.3.2.31</ecNumber>
    </recommendedName>
</protein>
<feature type="region of interest" description="Disordered" evidence="9">
    <location>
        <begin position="252"/>
        <end position="299"/>
    </location>
</feature>
<dbReference type="PROSITE" id="PS51873">
    <property type="entry name" value="TRIAD"/>
    <property type="match status" value="1"/>
</dbReference>
<dbReference type="Gene3D" id="1.20.120.1750">
    <property type="match status" value="1"/>
</dbReference>
<dbReference type="GO" id="GO:0061630">
    <property type="term" value="F:ubiquitin protein ligase activity"/>
    <property type="evidence" value="ECO:0007669"/>
    <property type="project" value="UniProtKB-EC"/>
</dbReference>
<dbReference type="InterPro" id="IPR031127">
    <property type="entry name" value="E3_UB_ligase_RBR"/>
</dbReference>
<evidence type="ECO:0000256" key="6">
    <source>
        <dbReference type="ARBA" id="ARBA00022771"/>
    </source>
</evidence>
<feature type="compositionally biased region" description="Acidic residues" evidence="9">
    <location>
        <begin position="530"/>
        <end position="552"/>
    </location>
</feature>
<evidence type="ECO:0000256" key="5">
    <source>
        <dbReference type="ARBA" id="ARBA00022737"/>
    </source>
</evidence>
<feature type="region of interest" description="Disordered" evidence="9">
    <location>
        <begin position="526"/>
        <end position="556"/>
    </location>
</feature>
<comment type="caution">
    <text evidence="11">The sequence shown here is derived from an EMBL/GenBank/DDBJ whole genome shotgun (WGS) entry which is preliminary data.</text>
</comment>
<feature type="compositionally biased region" description="Polar residues" evidence="9">
    <location>
        <begin position="252"/>
        <end position="261"/>
    </location>
</feature>
<dbReference type="CDD" id="cd22584">
    <property type="entry name" value="Rcat_RBR_unk"/>
    <property type="match status" value="1"/>
</dbReference>
<organism evidence="11 12">
    <name type="scientific">Vermiconidia calcicola</name>
    <dbReference type="NCBI Taxonomy" id="1690605"/>
    <lineage>
        <taxon>Eukaryota</taxon>
        <taxon>Fungi</taxon>
        <taxon>Dikarya</taxon>
        <taxon>Ascomycota</taxon>
        <taxon>Pezizomycotina</taxon>
        <taxon>Dothideomycetes</taxon>
        <taxon>Dothideomycetidae</taxon>
        <taxon>Mycosphaerellales</taxon>
        <taxon>Extremaceae</taxon>
        <taxon>Vermiconidia</taxon>
    </lineage>
</organism>
<dbReference type="Proteomes" id="UP001345827">
    <property type="component" value="Unassembled WGS sequence"/>
</dbReference>
<keyword evidence="4" id="KW-0479">Metal-binding</keyword>
<feature type="region of interest" description="Disordered" evidence="9">
    <location>
        <begin position="638"/>
        <end position="661"/>
    </location>
</feature>
<keyword evidence="7" id="KW-0833">Ubl conjugation pathway</keyword>
<accession>A0AAV9PUK2</accession>
<feature type="region of interest" description="Disordered" evidence="9">
    <location>
        <begin position="180"/>
        <end position="223"/>
    </location>
</feature>
<keyword evidence="5" id="KW-0677">Repeat</keyword>
<dbReference type="SUPFAM" id="SSF57850">
    <property type="entry name" value="RING/U-box"/>
    <property type="match status" value="1"/>
</dbReference>
<feature type="domain" description="RING-type" evidence="10">
    <location>
        <begin position="324"/>
        <end position="533"/>
    </location>
</feature>
<dbReference type="InterPro" id="IPR044066">
    <property type="entry name" value="TRIAD_supradom"/>
</dbReference>